<keyword evidence="1" id="KW-0472">Membrane</keyword>
<keyword evidence="1" id="KW-0812">Transmembrane</keyword>
<gene>
    <name evidence="2" type="ORF">DNZ40_24050</name>
    <name evidence="3" type="ORF">EZ693_23590</name>
    <name evidence="4" type="ORF">ZU22_23080</name>
</gene>
<evidence type="ECO:0000256" key="1">
    <source>
        <dbReference type="SAM" id="Phobius"/>
    </source>
</evidence>
<evidence type="ECO:0000313" key="4">
    <source>
        <dbReference type="EMBL" id="ECV7043029.1"/>
    </source>
</evidence>
<comment type="caution">
    <text evidence="2">The sequence shown here is derived from an EMBL/GenBank/DDBJ whole genome shotgun (WGS) entry which is preliminary data.</text>
</comment>
<dbReference type="EMBL" id="AAKUAQ010000055">
    <property type="protein sequence ID" value="ECV7043029.1"/>
    <property type="molecule type" value="Genomic_DNA"/>
</dbReference>
<sequence>MFRKKREFIDGQEYAVITRYYLRIGRRDVSVRKLAYLALFVALLVLFVANKSEILLPVTQ</sequence>
<dbReference type="EMBL" id="AAHEJC010000039">
    <property type="protein sequence ID" value="EBV1816926.1"/>
    <property type="molecule type" value="Genomic_DNA"/>
</dbReference>
<dbReference type="EMBL" id="AAIEKX010000028">
    <property type="protein sequence ID" value="ECD3524213.1"/>
    <property type="molecule type" value="Genomic_DNA"/>
</dbReference>
<evidence type="ECO:0000313" key="2">
    <source>
        <dbReference type="EMBL" id="EBV1816926.1"/>
    </source>
</evidence>
<protein>
    <submittedName>
        <fullName evidence="2">Uncharacterized protein</fullName>
    </submittedName>
</protein>
<evidence type="ECO:0000313" key="3">
    <source>
        <dbReference type="EMBL" id="ECD3524213.1"/>
    </source>
</evidence>
<keyword evidence="1" id="KW-1133">Transmembrane helix</keyword>
<organism evidence="2">
    <name type="scientific">Salmonella muenchen</name>
    <dbReference type="NCBI Taxonomy" id="596"/>
    <lineage>
        <taxon>Bacteria</taxon>
        <taxon>Pseudomonadati</taxon>
        <taxon>Pseudomonadota</taxon>
        <taxon>Gammaproteobacteria</taxon>
        <taxon>Enterobacterales</taxon>
        <taxon>Enterobacteriaceae</taxon>
        <taxon>Salmonella</taxon>
    </lineage>
</organism>
<dbReference type="AlphaFoldDB" id="A0A5V7XUC5"/>
<name>A0A5V7XUC5_SALMU</name>
<feature type="transmembrane region" description="Helical" evidence="1">
    <location>
        <begin position="34"/>
        <end position="50"/>
    </location>
</feature>
<reference evidence="2" key="1">
    <citation type="submission" date="2018-06" db="EMBL/GenBank/DDBJ databases">
        <authorList>
            <person name="Ashton P.M."/>
            <person name="Dallman T."/>
            <person name="Nair S."/>
            <person name="De Pinna E."/>
            <person name="Peters T."/>
            <person name="Grant K."/>
        </authorList>
    </citation>
    <scope>NUCLEOTIDE SEQUENCE</scope>
    <source>
        <strain evidence="4">14873</strain>
        <strain evidence="3">329866</strain>
        <strain evidence="2">394012</strain>
    </source>
</reference>
<proteinExistence type="predicted"/>
<accession>A0A5V7XUC5</accession>